<dbReference type="AlphaFoldDB" id="A0A1G8D571"/>
<sequence length="89" mass="9986">MSEQTQPPAGDWTSGLVLVTRPDCHLCEAARETVGRVAGELGVGWREESVTDHAELLQRFSEEVPVLLLDGVQRDFWTIDEARLRRLLA</sequence>
<accession>A0A1G8D571</accession>
<dbReference type="SUPFAM" id="SSF52833">
    <property type="entry name" value="Thioredoxin-like"/>
    <property type="match status" value="1"/>
</dbReference>
<dbReference type="STRING" id="335973.SAMN04488693_101485"/>
<dbReference type="Pfam" id="PF05768">
    <property type="entry name" value="Glrx-like"/>
    <property type="match status" value="1"/>
</dbReference>
<dbReference type="InterPro" id="IPR008554">
    <property type="entry name" value="Glutaredoxin-like"/>
</dbReference>
<organism evidence="1 2">
    <name type="scientific">Arthrobacter subterraneus</name>
    <dbReference type="NCBI Taxonomy" id="335973"/>
    <lineage>
        <taxon>Bacteria</taxon>
        <taxon>Bacillati</taxon>
        <taxon>Actinomycetota</taxon>
        <taxon>Actinomycetes</taxon>
        <taxon>Micrococcales</taxon>
        <taxon>Micrococcaceae</taxon>
        <taxon>Arthrobacter</taxon>
    </lineage>
</organism>
<dbReference type="InterPro" id="IPR036249">
    <property type="entry name" value="Thioredoxin-like_sf"/>
</dbReference>
<dbReference type="OrthoDB" id="8779161at2"/>
<protein>
    <submittedName>
        <fullName evidence="1">Glutaredoxin-like domain</fullName>
    </submittedName>
</protein>
<dbReference type="Proteomes" id="UP000199258">
    <property type="component" value="Unassembled WGS sequence"/>
</dbReference>
<proteinExistence type="predicted"/>
<name>A0A1G8D571_9MICC</name>
<gene>
    <name evidence="1" type="ORF">SAMN04488693_101485</name>
</gene>
<keyword evidence="2" id="KW-1185">Reference proteome</keyword>
<evidence type="ECO:0000313" key="2">
    <source>
        <dbReference type="Proteomes" id="UP000199258"/>
    </source>
</evidence>
<dbReference type="RefSeq" id="WP_090584350.1">
    <property type="nucleotide sequence ID" value="NZ_FNDT01000001.1"/>
</dbReference>
<reference evidence="1 2" key="1">
    <citation type="submission" date="2016-10" db="EMBL/GenBank/DDBJ databases">
        <authorList>
            <person name="de Groot N.N."/>
        </authorList>
    </citation>
    <scope>NUCLEOTIDE SEQUENCE [LARGE SCALE GENOMIC DNA]</scope>
    <source>
        <strain evidence="1 2">NP_1H</strain>
    </source>
</reference>
<dbReference type="Gene3D" id="3.40.30.10">
    <property type="entry name" value="Glutaredoxin"/>
    <property type="match status" value="1"/>
</dbReference>
<dbReference type="EMBL" id="FNDT01000001">
    <property type="protein sequence ID" value="SDH52821.1"/>
    <property type="molecule type" value="Genomic_DNA"/>
</dbReference>
<evidence type="ECO:0000313" key="1">
    <source>
        <dbReference type="EMBL" id="SDH52821.1"/>
    </source>
</evidence>